<dbReference type="PANTHER" id="PTHR35893">
    <property type="entry name" value="INNER MEMBRANE PROTEIN-RELATED"/>
    <property type="match status" value="1"/>
</dbReference>
<feature type="coiled-coil region" evidence="1">
    <location>
        <begin position="38"/>
        <end position="65"/>
    </location>
</feature>
<evidence type="ECO:0000313" key="5">
    <source>
        <dbReference type="Proteomes" id="UP000077037"/>
    </source>
</evidence>
<evidence type="ECO:0000259" key="3">
    <source>
        <dbReference type="Pfam" id="PF05957"/>
    </source>
</evidence>
<evidence type="ECO:0000313" key="4">
    <source>
        <dbReference type="EMBL" id="SAI06666.1"/>
    </source>
</evidence>
<dbReference type="Pfam" id="PF05957">
    <property type="entry name" value="DUF883"/>
    <property type="match status" value="1"/>
</dbReference>
<keyword evidence="2" id="KW-0812">Transmembrane</keyword>
<dbReference type="InterPro" id="IPR010279">
    <property type="entry name" value="YqjD/ElaB"/>
</dbReference>
<dbReference type="AlphaFoldDB" id="A0A157MD06"/>
<dbReference type="InterPro" id="IPR043604">
    <property type="entry name" value="DUF883_N"/>
</dbReference>
<protein>
    <submittedName>
        <fullName evidence="4">Bacterial protein of uncharacterized function (DUF883)</fullName>
    </submittedName>
</protein>
<sequence length="114" mass="12675">MFFREDRVAESRRRVKRSLRDLTDSADDLLRATASYGGAEMEVARDRLKQQMERAREHAGGWERSALDSYHRIADTAGTYVQQNTGKIVGVGLAVGLLAGIFLMCSGSGNGRRR</sequence>
<dbReference type="GO" id="GO:0043022">
    <property type="term" value="F:ribosome binding"/>
    <property type="evidence" value="ECO:0007669"/>
    <property type="project" value="InterPro"/>
</dbReference>
<dbReference type="OrthoDB" id="8640387at2"/>
<accession>A0A157MD06</accession>
<dbReference type="Proteomes" id="UP000077037">
    <property type="component" value="Unassembled WGS sequence"/>
</dbReference>
<gene>
    <name evidence="4" type="ORF">SAMEA1982600_01167</name>
</gene>
<keyword evidence="1" id="KW-0175">Coiled coil</keyword>
<evidence type="ECO:0000256" key="1">
    <source>
        <dbReference type="SAM" id="Coils"/>
    </source>
</evidence>
<dbReference type="RefSeq" id="WP_066410149.1">
    <property type="nucleotide sequence ID" value="NZ_FKBS01000012.1"/>
</dbReference>
<dbReference type="EMBL" id="FKBS01000012">
    <property type="protein sequence ID" value="SAI06666.1"/>
    <property type="molecule type" value="Genomic_DNA"/>
</dbReference>
<reference evidence="4 5" key="1">
    <citation type="submission" date="2016-03" db="EMBL/GenBank/DDBJ databases">
        <authorList>
            <consortium name="Pathogen Informatics"/>
        </authorList>
    </citation>
    <scope>NUCLEOTIDE SEQUENCE [LARGE SCALE GENOMIC DNA]</scope>
    <source>
        <strain evidence="4 5">NCTC13364</strain>
    </source>
</reference>
<keyword evidence="2" id="KW-0472">Membrane</keyword>
<dbReference type="PANTHER" id="PTHR35893:SF3">
    <property type="entry name" value="INNER MEMBRANE PROTEIN"/>
    <property type="match status" value="1"/>
</dbReference>
<feature type="domain" description="DUF883" evidence="3">
    <location>
        <begin position="17"/>
        <end position="60"/>
    </location>
</feature>
<proteinExistence type="predicted"/>
<name>A0A157MD06_9BORD</name>
<organism evidence="4 5">
    <name type="scientific">Bordetella ansorpii</name>
    <dbReference type="NCBI Taxonomy" id="288768"/>
    <lineage>
        <taxon>Bacteria</taxon>
        <taxon>Pseudomonadati</taxon>
        <taxon>Pseudomonadota</taxon>
        <taxon>Betaproteobacteria</taxon>
        <taxon>Burkholderiales</taxon>
        <taxon>Alcaligenaceae</taxon>
        <taxon>Bordetella</taxon>
    </lineage>
</organism>
<keyword evidence="2" id="KW-1133">Transmembrane helix</keyword>
<evidence type="ECO:0000256" key="2">
    <source>
        <dbReference type="SAM" id="Phobius"/>
    </source>
</evidence>
<feature type="transmembrane region" description="Helical" evidence="2">
    <location>
        <begin position="88"/>
        <end position="105"/>
    </location>
</feature>